<protein>
    <submittedName>
        <fullName evidence="2">NAD(P)-dependent oxidoreductase</fullName>
    </submittedName>
</protein>
<dbReference type="Gene3D" id="3.40.50.720">
    <property type="entry name" value="NAD(P)-binding Rossmann-like Domain"/>
    <property type="match status" value="1"/>
</dbReference>
<sequence>MKILVTGGCGNMGVHVVKSLAKKGHQVRVLDKDEDGLKKLAGDNIETIPGNMADKELVRQAVNGVDAVLHLAWSFSEGFIDLLDIDIKAYQYILDAAVEYGVKDIINATTAVSYGKPVTNPVDETHPHLVEQSRNPAYALAKLITEEMSKIYTVQHDMAVNNVMIWYAYGESIGGRNIRAMARDAIEKGVVEVPAGSGGNFLQLDDFVSAVLAIFEKRPKGELFNLGSVYLTWAELAQLIINHANPEAKVNAVPHDEWKGSAFLADDWPISTKKAQEMLQYQTGLTREKAIDDLSNALKQSVDGVKATL</sequence>
<dbReference type="PANTHER" id="PTHR48079">
    <property type="entry name" value="PROTEIN YEEZ"/>
    <property type="match status" value="1"/>
</dbReference>
<evidence type="ECO:0000259" key="1">
    <source>
        <dbReference type="Pfam" id="PF01370"/>
    </source>
</evidence>
<accession>A0A9E9LY61</accession>
<dbReference type="Pfam" id="PF01370">
    <property type="entry name" value="Epimerase"/>
    <property type="match status" value="1"/>
</dbReference>
<evidence type="ECO:0000313" key="2">
    <source>
        <dbReference type="EMBL" id="WAW10847.1"/>
    </source>
</evidence>
<dbReference type="AlphaFoldDB" id="A0A9E9LY61"/>
<dbReference type="KEGG" id="ovb:NB640_04160"/>
<dbReference type="InterPro" id="IPR051783">
    <property type="entry name" value="NAD(P)-dependent_oxidoreduct"/>
</dbReference>
<dbReference type="GO" id="GO:0004029">
    <property type="term" value="F:aldehyde dehydrogenase (NAD+) activity"/>
    <property type="evidence" value="ECO:0007669"/>
    <property type="project" value="TreeGrafter"/>
</dbReference>
<keyword evidence="3" id="KW-1185">Reference proteome</keyword>
<name>A0A9E9LY61_9BURK</name>
<organism evidence="2 3">
    <name type="scientific">Oxalobacter vibrioformis</name>
    <dbReference type="NCBI Taxonomy" id="933080"/>
    <lineage>
        <taxon>Bacteria</taxon>
        <taxon>Pseudomonadati</taxon>
        <taxon>Pseudomonadota</taxon>
        <taxon>Betaproteobacteria</taxon>
        <taxon>Burkholderiales</taxon>
        <taxon>Oxalobacteraceae</taxon>
        <taxon>Oxalobacter</taxon>
    </lineage>
</organism>
<feature type="domain" description="NAD-dependent epimerase/dehydratase" evidence="1">
    <location>
        <begin position="3"/>
        <end position="227"/>
    </location>
</feature>
<reference evidence="2" key="1">
    <citation type="journal article" date="2022" name="Front. Microbiol.">
        <title>New perspectives on an old grouping: The genomic and phenotypic variability of Oxalobacter formigenes and the implications for calcium oxalate stone prevention.</title>
        <authorList>
            <person name="Chmiel J.A."/>
            <person name="Carr C."/>
            <person name="Stuivenberg G.A."/>
            <person name="Venema R."/>
            <person name="Chanyi R.M."/>
            <person name="Al K.F."/>
            <person name="Giguere D."/>
            <person name="Say H."/>
            <person name="Akouris P.P."/>
            <person name="Dominguez Romero S.A."/>
            <person name="Kwong A."/>
            <person name="Tai V."/>
            <person name="Koval S.F."/>
            <person name="Razvi H."/>
            <person name="Bjazevic J."/>
            <person name="Burton J.P."/>
        </authorList>
    </citation>
    <scope>NUCLEOTIDE SEQUENCE</scope>
    <source>
        <strain evidence="2">WoOx3</strain>
    </source>
</reference>
<gene>
    <name evidence="2" type="ORF">NB640_04160</name>
</gene>
<dbReference type="SUPFAM" id="SSF51735">
    <property type="entry name" value="NAD(P)-binding Rossmann-fold domains"/>
    <property type="match status" value="1"/>
</dbReference>
<evidence type="ECO:0000313" key="3">
    <source>
        <dbReference type="Proteomes" id="UP001156215"/>
    </source>
</evidence>
<dbReference type="InterPro" id="IPR001509">
    <property type="entry name" value="Epimerase_deHydtase"/>
</dbReference>
<dbReference type="Proteomes" id="UP001156215">
    <property type="component" value="Chromosome"/>
</dbReference>
<dbReference type="PANTHER" id="PTHR48079:SF6">
    <property type="entry name" value="NAD(P)-BINDING DOMAIN-CONTAINING PROTEIN-RELATED"/>
    <property type="match status" value="1"/>
</dbReference>
<dbReference type="GO" id="GO:0005737">
    <property type="term" value="C:cytoplasm"/>
    <property type="evidence" value="ECO:0007669"/>
    <property type="project" value="TreeGrafter"/>
</dbReference>
<dbReference type="InterPro" id="IPR036291">
    <property type="entry name" value="NAD(P)-bd_dom_sf"/>
</dbReference>
<dbReference type="EMBL" id="CP098242">
    <property type="protein sequence ID" value="WAW10847.1"/>
    <property type="molecule type" value="Genomic_DNA"/>
</dbReference>
<proteinExistence type="predicted"/>
<dbReference type="RefSeq" id="WP_269309913.1">
    <property type="nucleotide sequence ID" value="NZ_CP098242.1"/>
</dbReference>